<accession>A0A815EYF7</accession>
<name>A0A815EYF7_9BILA</name>
<feature type="signal peptide" evidence="2">
    <location>
        <begin position="1"/>
        <end position="22"/>
    </location>
</feature>
<keyword evidence="2" id="KW-0732">Signal</keyword>
<organism evidence="4 7">
    <name type="scientific">Didymodactylos carnosus</name>
    <dbReference type="NCBI Taxonomy" id="1234261"/>
    <lineage>
        <taxon>Eukaryota</taxon>
        <taxon>Metazoa</taxon>
        <taxon>Spiralia</taxon>
        <taxon>Gnathifera</taxon>
        <taxon>Rotifera</taxon>
        <taxon>Eurotatoria</taxon>
        <taxon>Bdelloidea</taxon>
        <taxon>Philodinida</taxon>
        <taxon>Philodinidae</taxon>
        <taxon>Didymodactylos</taxon>
    </lineage>
</organism>
<evidence type="ECO:0000313" key="4">
    <source>
        <dbReference type="EMBL" id="CAF1317857.1"/>
    </source>
</evidence>
<feature type="region of interest" description="Disordered" evidence="1">
    <location>
        <begin position="52"/>
        <end position="85"/>
    </location>
</feature>
<comment type="caution">
    <text evidence="4">The sequence shown here is derived from an EMBL/GenBank/DDBJ whole genome shotgun (WGS) entry which is preliminary data.</text>
</comment>
<dbReference type="Proteomes" id="UP000677228">
    <property type="component" value="Unassembled WGS sequence"/>
</dbReference>
<evidence type="ECO:0000256" key="2">
    <source>
        <dbReference type="SAM" id="SignalP"/>
    </source>
</evidence>
<dbReference type="EMBL" id="CAJNOQ010013264">
    <property type="protein sequence ID" value="CAF1317857.1"/>
    <property type="molecule type" value="Genomic_DNA"/>
</dbReference>
<proteinExistence type="predicted"/>
<dbReference type="AlphaFoldDB" id="A0A815EYF7"/>
<evidence type="ECO:0000313" key="7">
    <source>
        <dbReference type="Proteomes" id="UP000663829"/>
    </source>
</evidence>
<gene>
    <name evidence="4" type="ORF">GPM918_LOCUS29324</name>
    <name evidence="3" type="ORF">OVA965_LOCUS20289</name>
    <name evidence="6" type="ORF">SRO942_LOCUS29897</name>
    <name evidence="5" type="ORF">TMI583_LOCUS20621</name>
</gene>
<dbReference type="EMBL" id="CAJNOK010010736">
    <property type="protein sequence ID" value="CAF1123360.1"/>
    <property type="molecule type" value="Genomic_DNA"/>
</dbReference>
<dbReference type="EMBL" id="CAJOBA010018338">
    <property type="protein sequence ID" value="CAF3899202.1"/>
    <property type="molecule type" value="Genomic_DNA"/>
</dbReference>
<reference evidence="4" key="1">
    <citation type="submission" date="2021-02" db="EMBL/GenBank/DDBJ databases">
        <authorList>
            <person name="Nowell W R."/>
        </authorList>
    </citation>
    <scope>NUCLEOTIDE SEQUENCE</scope>
</reference>
<protein>
    <recommendedName>
        <fullName evidence="8">Secreted protein</fullName>
    </recommendedName>
</protein>
<dbReference type="Proteomes" id="UP000682733">
    <property type="component" value="Unassembled WGS sequence"/>
</dbReference>
<evidence type="ECO:0000313" key="6">
    <source>
        <dbReference type="EMBL" id="CAF4161274.1"/>
    </source>
</evidence>
<sequence length="85" mass="9499">MIISIIALLATALLITFDAVFLSKPDTCILTPSCTNTAAQTSGVYYTLKRDNANESYPPASQQQYPPMQPQPRPRELPWDPPKQY</sequence>
<evidence type="ECO:0000256" key="1">
    <source>
        <dbReference type="SAM" id="MobiDB-lite"/>
    </source>
</evidence>
<feature type="chain" id="PRO_5036411538" description="Secreted protein" evidence="2">
    <location>
        <begin position="23"/>
        <end position="85"/>
    </location>
</feature>
<dbReference type="EMBL" id="CAJOBC010046124">
    <property type="protein sequence ID" value="CAF4161274.1"/>
    <property type="molecule type" value="Genomic_DNA"/>
</dbReference>
<evidence type="ECO:0008006" key="8">
    <source>
        <dbReference type="Google" id="ProtNLM"/>
    </source>
</evidence>
<dbReference type="Proteomes" id="UP000681722">
    <property type="component" value="Unassembled WGS sequence"/>
</dbReference>
<evidence type="ECO:0000313" key="3">
    <source>
        <dbReference type="EMBL" id="CAF1123360.1"/>
    </source>
</evidence>
<dbReference type="Proteomes" id="UP000663829">
    <property type="component" value="Unassembled WGS sequence"/>
</dbReference>
<evidence type="ECO:0000313" key="5">
    <source>
        <dbReference type="EMBL" id="CAF3899202.1"/>
    </source>
</evidence>
<keyword evidence="7" id="KW-1185">Reference proteome</keyword>